<gene>
    <name evidence="2" type="ORF">UCRNP2_2894</name>
</gene>
<dbReference type="Proteomes" id="UP000013521">
    <property type="component" value="Unassembled WGS sequence"/>
</dbReference>
<organism evidence="2 3">
    <name type="scientific">Botryosphaeria parva (strain UCR-NP2)</name>
    <name type="common">Grapevine canker fungus</name>
    <name type="synonym">Neofusicoccum parvum</name>
    <dbReference type="NCBI Taxonomy" id="1287680"/>
    <lineage>
        <taxon>Eukaryota</taxon>
        <taxon>Fungi</taxon>
        <taxon>Dikarya</taxon>
        <taxon>Ascomycota</taxon>
        <taxon>Pezizomycotina</taxon>
        <taxon>Dothideomycetes</taxon>
        <taxon>Dothideomycetes incertae sedis</taxon>
        <taxon>Botryosphaeriales</taxon>
        <taxon>Botryosphaeriaceae</taxon>
        <taxon>Neofusicoccum</taxon>
    </lineage>
</organism>
<feature type="signal peptide" evidence="1">
    <location>
        <begin position="1"/>
        <end position="20"/>
    </location>
</feature>
<feature type="chain" id="PRO_5004359163" evidence="1">
    <location>
        <begin position="21"/>
        <end position="117"/>
    </location>
</feature>
<evidence type="ECO:0000313" key="2">
    <source>
        <dbReference type="EMBL" id="EOD50343.1"/>
    </source>
</evidence>
<protein>
    <submittedName>
        <fullName evidence="2">Uncharacterized protein</fullName>
    </submittedName>
</protein>
<accession>R1ERB5</accession>
<dbReference type="AlphaFoldDB" id="R1ERB5"/>
<proteinExistence type="predicted"/>
<dbReference type="HOGENOM" id="CLU_2084514_0_0_1"/>
<keyword evidence="1" id="KW-0732">Signal</keyword>
<evidence type="ECO:0000313" key="3">
    <source>
        <dbReference type="Proteomes" id="UP000013521"/>
    </source>
</evidence>
<sequence length="117" mass="12052">MTPPQFILLALGLTARLAAGFVVIPGLGSSPRASLVNRAAAAAAAPTALPDQAGESIRGYIDHECDWATGFEGAGKDACVSACDGIFHEDTCLDSLCVERHDHESPCGKCFCTCGPS</sequence>
<dbReference type="EMBL" id="KB915996">
    <property type="protein sequence ID" value="EOD50343.1"/>
    <property type="molecule type" value="Genomic_DNA"/>
</dbReference>
<dbReference type="KEGG" id="npa:UCRNP2_2894"/>
<evidence type="ECO:0000256" key="1">
    <source>
        <dbReference type="SAM" id="SignalP"/>
    </source>
</evidence>
<name>R1ERB5_BOTPV</name>
<reference evidence="3" key="1">
    <citation type="journal article" date="2013" name="Genome Announc.">
        <title>Draft genome sequence of Neofusicoccum parvum isolate UCR-NP2, a fungal vascular pathogen associated with grapevine cankers.</title>
        <authorList>
            <person name="Blanco-Ulate B."/>
            <person name="Rolshausen P."/>
            <person name="Cantu D."/>
        </authorList>
    </citation>
    <scope>NUCLEOTIDE SEQUENCE [LARGE SCALE GENOMIC DNA]</scope>
    <source>
        <strain evidence="3">UCR-NP2</strain>
    </source>
</reference>